<name>A0A2Z4JRA1_9BURK</name>
<organism evidence="1 2">
    <name type="scientific">Polynucleobacter paneuropaeus</name>
    <dbReference type="NCBI Taxonomy" id="2527775"/>
    <lineage>
        <taxon>Bacteria</taxon>
        <taxon>Pseudomonadati</taxon>
        <taxon>Pseudomonadota</taxon>
        <taxon>Betaproteobacteria</taxon>
        <taxon>Burkholderiales</taxon>
        <taxon>Burkholderiaceae</taxon>
        <taxon>Polynucleobacter</taxon>
    </lineage>
</organism>
<evidence type="ECO:0000313" key="2">
    <source>
        <dbReference type="Proteomes" id="UP000248592"/>
    </source>
</evidence>
<dbReference type="Pfam" id="PF08889">
    <property type="entry name" value="WbqC"/>
    <property type="match status" value="1"/>
</dbReference>
<evidence type="ECO:0000313" key="1">
    <source>
        <dbReference type="EMBL" id="AWW49189.1"/>
    </source>
</evidence>
<dbReference type="EMBL" id="CP030085">
    <property type="protein sequence ID" value="AWW49189.1"/>
    <property type="molecule type" value="Genomic_DNA"/>
</dbReference>
<gene>
    <name evidence="1" type="ORF">Pas1_01645</name>
</gene>
<dbReference type="InterPro" id="IPR014985">
    <property type="entry name" value="WbqC"/>
</dbReference>
<dbReference type="RefSeq" id="WP_112294297.1">
    <property type="nucleotide sequence ID" value="NZ_CP030085.1"/>
</dbReference>
<proteinExistence type="predicted"/>
<dbReference type="Proteomes" id="UP000248592">
    <property type="component" value="Chromosome"/>
</dbReference>
<reference evidence="2" key="1">
    <citation type="submission" date="2018-06" db="EMBL/GenBank/DDBJ databases">
        <title>Description of a new Polynucleobacter species.</title>
        <authorList>
            <person name="Hahn M.W."/>
        </authorList>
    </citation>
    <scope>NUCLEOTIDE SEQUENCE [LARGE SCALE GENOMIC DNA]</scope>
    <source>
        <strain evidence="2">MG-25-Pas1-D2</strain>
    </source>
</reference>
<accession>A0A2Z4JRA1</accession>
<sequence>MKICVMQPYFLPYLGYWQLLNYVDKFIIFDDVNYIKKGYINRNKMLLKNGLYQFTLSIDGASQNKKICELKLLGDHEKILKTISQGYKDALNFETIYPFMEDIFSFRSPCLVDFIEHSIKKICDLLSIKVEILKSSKIILNESGANKIIPLCKLHSANVYVNPVGGMELYKKDDFLAHNIDLRFIKLIPLEYDQLNTPFHPNLSIVDFLFNVPKANWGRHLEGYEII</sequence>
<protein>
    <recommendedName>
        <fullName evidence="3">WbqC family protein</fullName>
    </recommendedName>
</protein>
<evidence type="ECO:0008006" key="3">
    <source>
        <dbReference type="Google" id="ProtNLM"/>
    </source>
</evidence>
<dbReference type="AlphaFoldDB" id="A0A2Z4JRA1"/>